<evidence type="ECO:0000313" key="2">
    <source>
        <dbReference type="Proteomes" id="UP000192769"/>
    </source>
</evidence>
<organism evidence="1 2">
    <name type="scientific">Pantoea latae</name>
    <dbReference type="NCBI Taxonomy" id="1964541"/>
    <lineage>
        <taxon>Bacteria</taxon>
        <taxon>Pseudomonadati</taxon>
        <taxon>Pseudomonadota</taxon>
        <taxon>Gammaproteobacteria</taxon>
        <taxon>Enterobacterales</taxon>
        <taxon>Erwiniaceae</taxon>
        <taxon>Pantoea</taxon>
    </lineage>
</organism>
<gene>
    <name evidence="1" type="ORF">B2J69_23380</name>
</gene>
<comment type="caution">
    <text evidence="1">The sequence shown here is derived from an EMBL/GenBank/DDBJ whole genome shotgun (WGS) entry which is preliminary data.</text>
</comment>
<dbReference type="AlphaFoldDB" id="A0A1V9D780"/>
<dbReference type="GO" id="GO:0006270">
    <property type="term" value="P:DNA replication initiation"/>
    <property type="evidence" value="ECO:0007669"/>
    <property type="project" value="InterPro"/>
</dbReference>
<accession>A0A1V9D780</accession>
<proteinExistence type="predicted"/>
<dbReference type="Pfam" id="PF06992">
    <property type="entry name" value="Phage_lambda_P"/>
    <property type="match status" value="1"/>
</dbReference>
<dbReference type="OrthoDB" id="5675790at2"/>
<protein>
    <submittedName>
        <fullName evidence="1">DNA replication protein</fullName>
    </submittedName>
</protein>
<dbReference type="InterPro" id="IPR009731">
    <property type="entry name" value="P-like"/>
</dbReference>
<reference evidence="1 2" key="1">
    <citation type="submission" date="2017-02" db="EMBL/GenBank/DDBJ databases">
        <title>Whole genome shotgun sequence of Pantoea agglomerans strain AS1 isolated from a cycad, Zamia floridana in Central Florida, USA.</title>
        <authorList>
            <person name="Lata P."/>
            <person name="Govindarajan S."/>
            <person name="Qi F."/>
            <person name="Li J.-L."/>
            <person name="Maurya S.K."/>
            <person name="Sahoo M.K."/>
        </authorList>
    </citation>
    <scope>NUCLEOTIDE SEQUENCE [LARGE SCALE GENOMIC DNA]</scope>
    <source>
        <strain evidence="1 2">AS1</strain>
    </source>
</reference>
<keyword evidence="2" id="KW-1185">Reference proteome</keyword>
<evidence type="ECO:0000313" key="1">
    <source>
        <dbReference type="EMBL" id="OQP29534.1"/>
    </source>
</evidence>
<dbReference type="EMBL" id="MWUE01000055">
    <property type="protein sequence ID" value="OQP29534.1"/>
    <property type="molecule type" value="Genomic_DNA"/>
</dbReference>
<sequence length="236" mass="26528">MNNSLSATNNRYSNARPYVAGCASRSAERGVHKAVEQLVDILFSNLRQLFPASVSTALKDPRDEAAAKRQWIAAFVENGITSKQQLSAGMKYARASGSPFWPSPGEFIQWCRKGEYSAAGLPDEDELYDMVMKYCARRGLYKSPEAYPWRSNACFWMVTGLYSMMLAQGLSESELRIQCRGELRKMAARIRSGEQIPAPRVQLEKLYVPTSNKKALNHVAYLKALIKSKRSSSWPE</sequence>
<name>A0A1V9D780_9GAMM</name>
<dbReference type="Proteomes" id="UP000192769">
    <property type="component" value="Unassembled WGS sequence"/>
</dbReference>